<dbReference type="InParanoid" id="A0A397RTR3"/>
<comment type="caution">
    <text evidence="1">The sequence shown here is derived from an EMBL/GenBank/DDBJ whole genome shotgun (WGS) entry which is preliminary data.</text>
</comment>
<reference evidence="1 2" key="1">
    <citation type="submission" date="2018-08" db="EMBL/GenBank/DDBJ databases">
        <title>Genomic Encyclopedia of Archaeal and Bacterial Type Strains, Phase II (KMG-II): from individual species to whole genera.</title>
        <authorList>
            <person name="Goeker M."/>
        </authorList>
    </citation>
    <scope>NUCLEOTIDE SEQUENCE [LARGE SCALE GENOMIC DNA]</scope>
    <source>
        <strain evidence="1 2">ATCC 27112</strain>
    </source>
</reference>
<dbReference type="AlphaFoldDB" id="A0A397RTR3"/>
<sequence>MKIVIKELDTKEVWDQVLYFRLENYPKISDYEMKCLIDFISYEKMYQRDCPIECEDKELLSFIYKELDNKDWYKDINVPKIIKIPLMNKNYGGYLTDYVSHTTDIESAKSIFKSGKLKAAYLVSDKSVEELQKEKRNAANDPIDYFYYVMFAWGNHFGDSLVMERELKRFPTSLDYKIRFKPGIRFIFKYDKLIHHPNCVFDGVLPLKIKDSVILKDWVYKIIIPKEYYSSLIGYIPQYLFDRIHYVDDKGLDIWDYNKKVYELIMEE</sequence>
<proteinExistence type="predicted"/>
<organism evidence="1 2">
    <name type="scientific">Anaeroplasma bactoclasticum</name>
    <dbReference type="NCBI Taxonomy" id="2088"/>
    <lineage>
        <taxon>Bacteria</taxon>
        <taxon>Bacillati</taxon>
        <taxon>Mycoplasmatota</taxon>
        <taxon>Mollicutes</taxon>
        <taxon>Anaeroplasmatales</taxon>
        <taxon>Anaeroplasmataceae</taxon>
        <taxon>Anaeroplasma</taxon>
    </lineage>
</organism>
<dbReference type="EMBL" id="QXEV01000010">
    <property type="protein sequence ID" value="RIA75809.1"/>
    <property type="molecule type" value="Genomic_DNA"/>
</dbReference>
<evidence type="ECO:0000313" key="2">
    <source>
        <dbReference type="Proteomes" id="UP000266506"/>
    </source>
</evidence>
<gene>
    <name evidence="1" type="ORF">EI71_01106</name>
</gene>
<protein>
    <submittedName>
        <fullName evidence="1">Uncharacterized protein</fullName>
    </submittedName>
</protein>
<name>A0A397RTR3_9MOLU</name>
<dbReference type="Proteomes" id="UP000266506">
    <property type="component" value="Unassembled WGS sequence"/>
</dbReference>
<keyword evidence="2" id="KW-1185">Reference proteome</keyword>
<evidence type="ECO:0000313" key="1">
    <source>
        <dbReference type="EMBL" id="RIA75809.1"/>
    </source>
</evidence>
<accession>A0A397RTR3</accession>